<evidence type="ECO:0000313" key="3">
    <source>
        <dbReference type="Proteomes" id="UP000217343"/>
    </source>
</evidence>
<gene>
    <name evidence="2" type="ORF">MYMAC_006924</name>
</gene>
<organism evidence="2 3">
    <name type="scientific">Corallococcus macrosporus DSM 14697</name>
    <dbReference type="NCBI Taxonomy" id="1189310"/>
    <lineage>
        <taxon>Bacteria</taxon>
        <taxon>Pseudomonadati</taxon>
        <taxon>Myxococcota</taxon>
        <taxon>Myxococcia</taxon>
        <taxon>Myxococcales</taxon>
        <taxon>Cystobacterineae</taxon>
        <taxon>Myxococcaceae</taxon>
        <taxon>Corallococcus</taxon>
    </lineage>
</organism>
<accession>A0A286NVS1</accession>
<evidence type="ECO:0000256" key="1">
    <source>
        <dbReference type="SAM" id="SignalP"/>
    </source>
</evidence>
<reference evidence="2 3" key="1">
    <citation type="submission" date="2017-06" db="EMBL/GenBank/DDBJ databases">
        <title>Sequencing and comparative analysis of myxobacterial genomes.</title>
        <authorList>
            <person name="Rupp O."/>
            <person name="Goesmann A."/>
            <person name="Sogaard-Andersen L."/>
        </authorList>
    </citation>
    <scope>NUCLEOTIDE SEQUENCE [LARGE SCALE GENOMIC DNA]</scope>
    <source>
        <strain evidence="2 3">DSM 14697</strain>
    </source>
</reference>
<keyword evidence="3" id="KW-1185">Reference proteome</keyword>
<sequence length="182" mass="20413">MRIPSLALFLALPAALSCSATGAAPTYPTPHEVFFRHPDRVQIFLADHPSSWGGGRSTWPEDIAEEDLPHSGPTYVLPREGPELTAAQRKRLAATYLPPSAPNPFPPRKCMFNPDIALRYWRGKTYRDIVVCLGCIKFAFMDADGKPIPKEHAGYLEDYLFLHELAKEAFPDQDLSHGHFKR</sequence>
<dbReference type="PROSITE" id="PS51257">
    <property type="entry name" value="PROKAR_LIPOPROTEIN"/>
    <property type="match status" value="1"/>
</dbReference>
<feature type="chain" id="PRO_5012877362" description="Lipoprotein" evidence="1">
    <location>
        <begin position="24"/>
        <end position="182"/>
    </location>
</feature>
<dbReference type="RefSeq" id="WP_095961217.1">
    <property type="nucleotide sequence ID" value="NZ_CP022203.1"/>
</dbReference>
<evidence type="ECO:0008006" key="4">
    <source>
        <dbReference type="Google" id="ProtNLM"/>
    </source>
</evidence>
<dbReference type="OrthoDB" id="5518734at2"/>
<evidence type="ECO:0000313" key="2">
    <source>
        <dbReference type="EMBL" id="ATB51266.1"/>
    </source>
</evidence>
<proteinExistence type="predicted"/>
<dbReference type="EMBL" id="CP022203">
    <property type="protein sequence ID" value="ATB51266.1"/>
    <property type="molecule type" value="Genomic_DNA"/>
</dbReference>
<keyword evidence="1" id="KW-0732">Signal</keyword>
<protein>
    <recommendedName>
        <fullName evidence="4">Lipoprotein</fullName>
    </recommendedName>
</protein>
<name>A0A286NVS1_9BACT</name>
<feature type="signal peptide" evidence="1">
    <location>
        <begin position="1"/>
        <end position="23"/>
    </location>
</feature>
<dbReference type="Proteomes" id="UP000217343">
    <property type="component" value="Chromosome"/>
</dbReference>
<dbReference type="KEGG" id="mmas:MYMAC_006924"/>
<dbReference type="AlphaFoldDB" id="A0A286NVS1"/>